<dbReference type="Proteomes" id="UP001591681">
    <property type="component" value="Unassembled WGS sequence"/>
</dbReference>
<feature type="coiled-coil region" evidence="1">
    <location>
        <begin position="1434"/>
        <end position="1461"/>
    </location>
</feature>
<feature type="region of interest" description="Disordered" evidence="2">
    <location>
        <begin position="485"/>
        <end position="525"/>
    </location>
</feature>
<keyword evidence="1" id="KW-0175">Coiled coil</keyword>
<evidence type="ECO:0000256" key="1">
    <source>
        <dbReference type="SAM" id="Coils"/>
    </source>
</evidence>
<feature type="domain" description="Synaptonemal complex protein 2 Spt16M-like" evidence="3">
    <location>
        <begin position="121"/>
        <end position="236"/>
    </location>
</feature>
<evidence type="ECO:0000259" key="3">
    <source>
        <dbReference type="Pfam" id="PF18584"/>
    </source>
</evidence>
<evidence type="ECO:0000256" key="2">
    <source>
        <dbReference type="SAM" id="MobiDB-lite"/>
    </source>
</evidence>
<dbReference type="PANTHER" id="PTHR15607:SF12">
    <property type="entry name" value="SYNAPTONEMAL COMPLEX PROTEIN 2"/>
    <property type="match status" value="1"/>
</dbReference>
<feature type="compositionally biased region" description="Basic and acidic residues" evidence="2">
    <location>
        <begin position="726"/>
        <end position="739"/>
    </location>
</feature>
<feature type="compositionally biased region" description="Basic and acidic residues" evidence="2">
    <location>
        <begin position="1211"/>
        <end position="1220"/>
    </location>
</feature>
<feature type="compositionally biased region" description="Polar residues" evidence="2">
    <location>
        <begin position="998"/>
        <end position="1010"/>
    </location>
</feature>
<feature type="compositionally biased region" description="Low complexity" evidence="2">
    <location>
        <begin position="566"/>
        <end position="576"/>
    </location>
</feature>
<feature type="region of interest" description="Disordered" evidence="2">
    <location>
        <begin position="1063"/>
        <end position="1118"/>
    </location>
</feature>
<feature type="compositionally biased region" description="Basic and acidic residues" evidence="2">
    <location>
        <begin position="1073"/>
        <end position="1084"/>
    </location>
</feature>
<feature type="region of interest" description="Disordered" evidence="2">
    <location>
        <begin position="433"/>
        <end position="462"/>
    </location>
</feature>
<sequence>MMDLWVSVCVHMEQWFDKAWPLWEQGEAQENDLVLRLTEDFFDALMAIHDSGKEDYDLQAATLEAICRMTSPSQRREFVYNWFTMDFVASGFLKIRELQFETDCRKFLNMVNGMKGDLARVYSYPCLGVFLDQHELLIPSDELEEFWIDFNVGSLSLSFYCMLTSHDPKEPGSTWETFFLPEHAVKNYSVDEHGNKRVLSVLLTTPYFLGQISGTRLSVHFSSSLNVLQAAQKVFGSGKSKVLIPDSQNSFSQRSETEQPALNTSTTHKALPPSVLPENYNPTANIAKARWSLTPHLQSVTSAKPKISKSSTFILSSSSGRRLGGGSPNSSAVVPTSTPRGKVRPALQMVSSVEKTSECSLREVKVLAKTPSSIKSPPKLTHTSKAQKPVASVRPSSADPKPTPKKGHDAEKFRRHIPVDQVLEMVQTEEACAEEPLDDNIVPDTQPADKKESSMLPGLRDEDFSQKKWSVTNSVLSGQRSNLMLSTSKHGVGSGPKPTASIEQRQAQRSQPPSAQRLSRELSPQQLHVQLTQKLEALVREREQKCTPGGRAPPAGSSRTQTARTGPGKAKAVPVVVPNPVPLKPTPTPTKAPSGKTTNARVKVSPADTSKEKQAQGTAAAQEKKSEDGVGGNMVELISRHYQITGHGGAKVSEQQLAVTKKRDVYTFNPHTPGSTGTAGKKKSEKRPSEVSPAGSSANSSSFARSASAKKAPQPKVYSRHVKKHLFSDTDTDRDRDNTTDVSWLRDSARRPKPKVVDYGRQPTKPCPPPCLSDVSPDLDLPDSSPEPPPSPEPVKEQAKPKRKRPQKKPAEKKPVERKAAGRKPVEKKATAEPSAAAKETRARRPRRAATIDVSYREESDQSEPEEVPGKKRRTSGSSDMTERPQVEVKKTKRVSPPSMMRKISPPQTVKEVSPPPKTKKICPPQKTKEDSPPLRMRKDFPQQDTKKVYPPHKKRESSSPLKKRDVSSPLKKREVSSPLKRRESSSPLKKPVKPPQESWTSRVASSLFSPPSRERMRSAEKSAAPLALSPATPLRPLCLSPIPLPSASPDLEMPKSVTGINASSFYKPATGGKDKARDKDKLKTPSLPALPALNALPTPIGRTPSITSSHRSRTAEPQLPELSPVCSLHSPVEAHLTSTALERSPEDSPLRTADLDRQLRDFVKANEGTWGGSIKYSENSMATLSQSSHLSANNVAILCSQIEKTPAFNRRSEKAEDTLHSGPSYDRTAHPSLSISCQTDKEREEDDDIDNNEDEEEEDVRVVPKAKALKMKPRKLFKGKEKGQFNQLRYCAKAAWVKQSVEEQSSSEQEEEEEEEQKKVQGVQERKRRRAVRTAKTYYTSQTQGSTTVENVAVEMSSHLVSSSSSTWKAGLQGGVEGESICKEMSTSQELGYVCQEFSTELTRKFQKRSEKMELYNKQSLKTVQQHMSSVSLQMRRNRMQRMEKVRQALLEEISSLEQDDNALKSMEKELTIYWKKQSLALHSYQEKESRRLQHLKNTFQTNESHSLEYEEQIINTEMCLMKKNMKSVQDKFLQEMVSRTGPN</sequence>
<evidence type="ECO:0000313" key="5">
    <source>
        <dbReference type="Proteomes" id="UP001591681"/>
    </source>
</evidence>
<protein>
    <recommendedName>
        <fullName evidence="3">Synaptonemal complex protein 2 Spt16M-like domain-containing protein</fullName>
    </recommendedName>
</protein>
<feature type="compositionally biased region" description="Low complexity" evidence="2">
    <location>
        <begin position="1086"/>
        <end position="1098"/>
    </location>
</feature>
<feature type="compositionally biased region" description="Basic and acidic residues" evidence="2">
    <location>
        <begin position="881"/>
        <end position="890"/>
    </location>
</feature>
<accession>A0ABD1KX83</accession>
<feature type="region of interest" description="Disordered" evidence="2">
    <location>
        <begin position="663"/>
        <end position="1028"/>
    </location>
</feature>
<feature type="compositionally biased region" description="Acidic residues" evidence="2">
    <location>
        <begin position="1244"/>
        <end position="1260"/>
    </location>
</feature>
<dbReference type="InterPro" id="IPR024835">
    <property type="entry name" value="SYCP2-like"/>
</dbReference>
<organism evidence="4 5">
    <name type="scientific">Coilia grayii</name>
    <name type="common">Gray's grenadier anchovy</name>
    <dbReference type="NCBI Taxonomy" id="363190"/>
    <lineage>
        <taxon>Eukaryota</taxon>
        <taxon>Metazoa</taxon>
        <taxon>Chordata</taxon>
        <taxon>Craniata</taxon>
        <taxon>Vertebrata</taxon>
        <taxon>Euteleostomi</taxon>
        <taxon>Actinopterygii</taxon>
        <taxon>Neopterygii</taxon>
        <taxon>Teleostei</taxon>
        <taxon>Clupei</taxon>
        <taxon>Clupeiformes</taxon>
        <taxon>Clupeoidei</taxon>
        <taxon>Engraulidae</taxon>
        <taxon>Coilinae</taxon>
        <taxon>Coilia</taxon>
    </lineage>
</organism>
<reference evidence="4 5" key="1">
    <citation type="submission" date="2024-09" db="EMBL/GenBank/DDBJ databases">
        <title>A chromosome-level genome assembly of Gray's grenadier anchovy, Coilia grayii.</title>
        <authorList>
            <person name="Fu Z."/>
        </authorList>
    </citation>
    <scope>NUCLEOTIDE SEQUENCE [LARGE SCALE GENOMIC DNA]</scope>
    <source>
        <strain evidence="4">G4</strain>
        <tissue evidence="4">Muscle</tissue>
    </source>
</reference>
<feature type="compositionally biased region" description="Basic and acidic residues" evidence="2">
    <location>
        <begin position="747"/>
        <end position="758"/>
    </location>
</feature>
<feature type="compositionally biased region" description="Low complexity" evidence="2">
    <location>
        <begin position="690"/>
        <end position="709"/>
    </location>
</feature>
<feature type="compositionally biased region" description="Polar residues" evidence="2">
    <location>
        <begin position="246"/>
        <end position="268"/>
    </location>
</feature>
<feature type="region of interest" description="Disordered" evidence="2">
    <location>
        <begin position="542"/>
        <end position="630"/>
    </location>
</feature>
<dbReference type="InterPro" id="IPR040560">
    <property type="entry name" value="SYCP2_SLD"/>
</dbReference>
<feature type="region of interest" description="Disordered" evidence="2">
    <location>
        <begin position="1304"/>
        <end position="1331"/>
    </location>
</feature>
<gene>
    <name evidence="4" type="ORF">ACEWY4_000635</name>
</gene>
<feature type="region of interest" description="Disordered" evidence="2">
    <location>
        <begin position="246"/>
        <end position="279"/>
    </location>
</feature>
<keyword evidence="5" id="KW-1185">Reference proteome</keyword>
<feature type="compositionally biased region" description="Low complexity" evidence="2">
    <location>
        <begin position="772"/>
        <end position="784"/>
    </location>
</feature>
<comment type="caution">
    <text evidence="4">The sequence shown here is derived from an EMBL/GenBank/DDBJ whole genome shotgun (WGS) entry which is preliminary data.</text>
</comment>
<feature type="compositionally biased region" description="Pro residues" evidence="2">
    <location>
        <begin position="577"/>
        <end position="590"/>
    </location>
</feature>
<dbReference type="EMBL" id="JBHFQA010000001">
    <property type="protein sequence ID" value="KAL2103767.1"/>
    <property type="molecule type" value="Genomic_DNA"/>
</dbReference>
<feature type="region of interest" description="Disordered" evidence="2">
    <location>
        <begin position="1209"/>
        <end position="1262"/>
    </location>
</feature>
<feature type="region of interest" description="Disordered" evidence="2">
    <location>
        <begin position="318"/>
        <end position="340"/>
    </location>
</feature>
<feature type="compositionally biased region" description="Basic and acidic residues" evidence="2">
    <location>
        <begin position="963"/>
        <end position="985"/>
    </location>
</feature>
<dbReference type="Pfam" id="PF18584">
    <property type="entry name" value="SYCP2_SLD"/>
    <property type="match status" value="1"/>
</dbReference>
<feature type="compositionally biased region" description="Polar residues" evidence="2">
    <location>
        <begin position="328"/>
        <end position="339"/>
    </location>
</feature>
<feature type="compositionally biased region" description="Polar residues" evidence="2">
    <location>
        <begin position="370"/>
        <end position="386"/>
    </location>
</feature>
<feature type="compositionally biased region" description="Polar residues" evidence="2">
    <location>
        <begin position="669"/>
        <end position="678"/>
    </location>
</feature>
<feature type="compositionally biased region" description="Basic and acidic residues" evidence="2">
    <location>
        <begin position="447"/>
        <end position="462"/>
    </location>
</feature>
<feature type="compositionally biased region" description="Polar residues" evidence="2">
    <location>
        <begin position="501"/>
        <end position="525"/>
    </location>
</feature>
<feature type="compositionally biased region" description="Basic and acidic residues" evidence="2">
    <location>
        <begin position="927"/>
        <end position="948"/>
    </location>
</feature>
<feature type="region of interest" description="Disordered" evidence="2">
    <location>
        <begin position="370"/>
        <end position="416"/>
    </location>
</feature>
<proteinExistence type="predicted"/>
<feature type="compositionally biased region" description="Basic and acidic residues" evidence="2">
    <location>
        <begin position="809"/>
        <end position="831"/>
    </location>
</feature>
<evidence type="ECO:0000313" key="4">
    <source>
        <dbReference type="EMBL" id="KAL2103767.1"/>
    </source>
</evidence>
<name>A0ABD1KX83_9TELE</name>
<dbReference type="PANTHER" id="PTHR15607">
    <property type="entry name" value="SYNAPTONEMAL COMPLEX PROTEIN-RELATED"/>
    <property type="match status" value="1"/>
</dbReference>